<protein>
    <submittedName>
        <fullName evidence="1">Uncharacterized protein</fullName>
    </submittedName>
</protein>
<accession>A0A2X4TJ83</accession>
<organism evidence="1 2">
    <name type="scientific">Salmonella enterica subsp. arizonae</name>
    <dbReference type="NCBI Taxonomy" id="59203"/>
    <lineage>
        <taxon>Bacteria</taxon>
        <taxon>Pseudomonadati</taxon>
        <taxon>Pseudomonadota</taxon>
        <taxon>Gammaproteobacteria</taxon>
        <taxon>Enterobacterales</taxon>
        <taxon>Enterobacteriaceae</taxon>
        <taxon>Salmonella</taxon>
    </lineage>
</organism>
<keyword evidence="2" id="KW-1185">Reference proteome</keyword>
<sequence length="76" mass="8224">MENLRDQLAVFQVIGGEGGFILGKAAIDLIHTDPRVINGFSFAEQLCETASSEKDEKFQNADLSASMPSIITRPLA</sequence>
<dbReference type="Proteomes" id="UP000248731">
    <property type="component" value="Chromosome 1"/>
</dbReference>
<reference evidence="1 2" key="1">
    <citation type="submission" date="2018-06" db="EMBL/GenBank/DDBJ databases">
        <authorList>
            <consortium name="Pathogen Informatics"/>
            <person name="Doyle S."/>
        </authorList>
    </citation>
    <scope>NUCLEOTIDE SEQUENCE [LARGE SCALE GENOMIC DNA]</scope>
    <source>
        <strain evidence="1 2">NCTC7307</strain>
    </source>
</reference>
<evidence type="ECO:0000313" key="2">
    <source>
        <dbReference type="Proteomes" id="UP000248731"/>
    </source>
</evidence>
<gene>
    <name evidence="1" type="ORF">NCTC7307_04701</name>
</gene>
<dbReference type="AlphaFoldDB" id="A0A2X4TJ83"/>
<dbReference type="EMBL" id="LS483466">
    <property type="protein sequence ID" value="SQI27311.1"/>
    <property type="molecule type" value="Genomic_DNA"/>
</dbReference>
<name>A0A2X4TJ83_SALER</name>
<evidence type="ECO:0000313" key="1">
    <source>
        <dbReference type="EMBL" id="SQI27311.1"/>
    </source>
</evidence>
<proteinExistence type="predicted"/>